<name>A0ABU7MMG5_9ACTN</name>
<dbReference type="EMBL" id="JAZDUE010000001">
    <property type="protein sequence ID" value="MEE4021443.1"/>
    <property type="molecule type" value="Genomic_DNA"/>
</dbReference>
<dbReference type="RefSeq" id="WP_330502817.1">
    <property type="nucleotide sequence ID" value="NZ_JAZDUE010000001.1"/>
</dbReference>
<gene>
    <name evidence="1" type="ORF">V1Y59_00025</name>
</gene>
<dbReference type="Proteomes" id="UP001335729">
    <property type="component" value="Unassembled WGS sequence"/>
</dbReference>
<accession>A0ABU7MMG5</accession>
<evidence type="ECO:0000313" key="2">
    <source>
        <dbReference type="Proteomes" id="UP001335729"/>
    </source>
</evidence>
<organism evidence="1 2">
    <name type="scientific">Gordonia prachuapensis</name>
    <dbReference type="NCBI Taxonomy" id="3115651"/>
    <lineage>
        <taxon>Bacteria</taxon>
        <taxon>Bacillati</taxon>
        <taxon>Actinomycetota</taxon>
        <taxon>Actinomycetes</taxon>
        <taxon>Mycobacteriales</taxon>
        <taxon>Gordoniaceae</taxon>
        <taxon>Gordonia</taxon>
    </lineage>
</organism>
<evidence type="ECO:0008006" key="3">
    <source>
        <dbReference type="Google" id="ProtNLM"/>
    </source>
</evidence>
<comment type="caution">
    <text evidence="1">The sequence shown here is derived from an EMBL/GenBank/DDBJ whole genome shotgun (WGS) entry which is preliminary data.</text>
</comment>
<keyword evidence="2" id="KW-1185">Reference proteome</keyword>
<sequence>MDDLGIGSEHLLFRAAALGRGTSDAALRRGVENGAIARVWRGVYLPAGTDERAQRHSASLERYRVVVIGASSSGGPERTVSHVSAAAMHRIPMLYPDLSKVHFTSATTGRRGGRGIIHQAALADSDVCIVDGIPVTSVARSACDVARTSTLLQAVCVLDSALRRGTTMGDLQAQLARLRRHHGVAMLRAALARTDGSSESIGETVSRFVMAESTKIPAPESQVSIDVDIGGRRTEVRGDFGWRDANGVLRVVGEFDGRFKYHRSNPFGDDRLPEEVIYEEKLREDAIRAAGPHVVRWTWGDTLRPKVLHAKVIAALQASGLIT</sequence>
<evidence type="ECO:0000313" key="1">
    <source>
        <dbReference type="EMBL" id="MEE4021443.1"/>
    </source>
</evidence>
<reference evidence="1 2" key="1">
    <citation type="submission" date="2024-01" db="EMBL/GenBank/DDBJ databases">
        <title>Draft genome sequence of Gordonia sp. PKS22-38.</title>
        <authorList>
            <person name="Suphannarot A."/>
            <person name="Mingma R."/>
        </authorList>
    </citation>
    <scope>NUCLEOTIDE SEQUENCE [LARGE SCALE GENOMIC DNA]</scope>
    <source>
        <strain evidence="1 2">PKS22-38</strain>
    </source>
</reference>
<protein>
    <recommendedName>
        <fullName evidence="3">Transcriptional regulator, AbiEi antitoxin, Type IV TA system</fullName>
    </recommendedName>
</protein>
<proteinExistence type="predicted"/>